<dbReference type="NCBIfam" id="TIGR02937">
    <property type="entry name" value="sigma70-ECF"/>
    <property type="match status" value="1"/>
</dbReference>
<dbReference type="InterPro" id="IPR036388">
    <property type="entry name" value="WH-like_DNA-bd_sf"/>
</dbReference>
<keyword evidence="5" id="KW-0804">Transcription</keyword>
<keyword evidence="4" id="KW-0238">DNA-binding</keyword>
<feature type="domain" description="RNA polymerase sigma factor 70 region 4 type 2" evidence="7">
    <location>
        <begin position="100"/>
        <end position="150"/>
    </location>
</feature>
<evidence type="ECO:0000313" key="8">
    <source>
        <dbReference type="EMBL" id="GAA0939575.1"/>
    </source>
</evidence>
<keyword evidence="3" id="KW-0731">Sigma factor</keyword>
<dbReference type="RefSeq" id="WP_344236813.1">
    <property type="nucleotide sequence ID" value="NZ_BAAAHH010000002.1"/>
</dbReference>
<dbReference type="PANTHER" id="PTHR43133:SF8">
    <property type="entry name" value="RNA POLYMERASE SIGMA FACTOR HI_1459-RELATED"/>
    <property type="match status" value="1"/>
</dbReference>
<dbReference type="InterPro" id="IPR014284">
    <property type="entry name" value="RNA_pol_sigma-70_dom"/>
</dbReference>
<dbReference type="InterPro" id="IPR007627">
    <property type="entry name" value="RNA_pol_sigma70_r2"/>
</dbReference>
<dbReference type="InterPro" id="IPR039425">
    <property type="entry name" value="RNA_pol_sigma-70-like"/>
</dbReference>
<dbReference type="Gene3D" id="1.10.10.10">
    <property type="entry name" value="Winged helix-like DNA-binding domain superfamily/Winged helix DNA-binding domain"/>
    <property type="match status" value="1"/>
</dbReference>
<proteinExistence type="inferred from homology"/>
<dbReference type="PANTHER" id="PTHR43133">
    <property type="entry name" value="RNA POLYMERASE ECF-TYPE SIGMA FACTO"/>
    <property type="match status" value="1"/>
</dbReference>
<dbReference type="EMBL" id="BAAAHH010000002">
    <property type="protein sequence ID" value="GAA0939575.1"/>
    <property type="molecule type" value="Genomic_DNA"/>
</dbReference>
<evidence type="ECO:0000256" key="2">
    <source>
        <dbReference type="ARBA" id="ARBA00023015"/>
    </source>
</evidence>
<name>A0ABP4APQ3_9ACTN</name>
<dbReference type="SUPFAM" id="SSF88946">
    <property type="entry name" value="Sigma2 domain of RNA polymerase sigma factors"/>
    <property type="match status" value="1"/>
</dbReference>
<dbReference type="Pfam" id="PF08281">
    <property type="entry name" value="Sigma70_r4_2"/>
    <property type="match status" value="1"/>
</dbReference>
<protein>
    <submittedName>
        <fullName evidence="8">Sigma-70 family RNA polymerase sigma factor</fullName>
    </submittedName>
</protein>
<evidence type="ECO:0000259" key="6">
    <source>
        <dbReference type="Pfam" id="PF04542"/>
    </source>
</evidence>
<dbReference type="Gene3D" id="1.10.1740.10">
    <property type="match status" value="1"/>
</dbReference>
<organism evidence="8 9">
    <name type="scientific">Actinocorallia libanotica</name>
    <dbReference type="NCBI Taxonomy" id="46162"/>
    <lineage>
        <taxon>Bacteria</taxon>
        <taxon>Bacillati</taxon>
        <taxon>Actinomycetota</taxon>
        <taxon>Actinomycetes</taxon>
        <taxon>Streptosporangiales</taxon>
        <taxon>Thermomonosporaceae</taxon>
        <taxon>Actinocorallia</taxon>
    </lineage>
</organism>
<evidence type="ECO:0000256" key="1">
    <source>
        <dbReference type="ARBA" id="ARBA00010641"/>
    </source>
</evidence>
<evidence type="ECO:0000256" key="5">
    <source>
        <dbReference type="ARBA" id="ARBA00023163"/>
    </source>
</evidence>
<comment type="caution">
    <text evidence="8">The sequence shown here is derived from an EMBL/GenBank/DDBJ whole genome shotgun (WGS) entry which is preliminary data.</text>
</comment>
<dbReference type="InterPro" id="IPR013249">
    <property type="entry name" value="RNA_pol_sigma70_r4_t2"/>
</dbReference>
<evidence type="ECO:0000259" key="7">
    <source>
        <dbReference type="Pfam" id="PF08281"/>
    </source>
</evidence>
<dbReference type="SUPFAM" id="SSF88659">
    <property type="entry name" value="Sigma3 and sigma4 domains of RNA polymerase sigma factors"/>
    <property type="match status" value="1"/>
</dbReference>
<keyword evidence="2" id="KW-0805">Transcription regulation</keyword>
<sequence>MNEASFEELYAAHSHRILGFFLRRVEPSEDAADLVTEVFTIAWRRIAAVPEGEAAKLWLYGVARKVLANHLRGSVRRHRLAERLREHLATARGDDGGSHVRQALSRLPEKDREILSLSAWEGLSAPEIAQLLGLGPEAVRSRLSRARARLRDELSPQRTR</sequence>
<dbReference type="InterPro" id="IPR013324">
    <property type="entry name" value="RNA_pol_sigma_r3/r4-like"/>
</dbReference>
<accession>A0ABP4APQ3</accession>
<evidence type="ECO:0000256" key="3">
    <source>
        <dbReference type="ARBA" id="ARBA00023082"/>
    </source>
</evidence>
<reference evidence="9" key="1">
    <citation type="journal article" date="2019" name="Int. J. Syst. Evol. Microbiol.">
        <title>The Global Catalogue of Microorganisms (GCM) 10K type strain sequencing project: providing services to taxonomists for standard genome sequencing and annotation.</title>
        <authorList>
            <consortium name="The Broad Institute Genomics Platform"/>
            <consortium name="The Broad Institute Genome Sequencing Center for Infectious Disease"/>
            <person name="Wu L."/>
            <person name="Ma J."/>
        </authorList>
    </citation>
    <scope>NUCLEOTIDE SEQUENCE [LARGE SCALE GENOMIC DNA]</scope>
    <source>
        <strain evidence="9">JCM 10696</strain>
    </source>
</reference>
<keyword evidence="9" id="KW-1185">Reference proteome</keyword>
<dbReference type="Proteomes" id="UP001500665">
    <property type="component" value="Unassembled WGS sequence"/>
</dbReference>
<dbReference type="Pfam" id="PF04542">
    <property type="entry name" value="Sigma70_r2"/>
    <property type="match status" value="1"/>
</dbReference>
<gene>
    <name evidence="8" type="ORF">GCM10009550_08200</name>
</gene>
<feature type="domain" description="RNA polymerase sigma-70 region 2" evidence="6">
    <location>
        <begin position="9"/>
        <end position="74"/>
    </location>
</feature>
<evidence type="ECO:0000256" key="4">
    <source>
        <dbReference type="ARBA" id="ARBA00023125"/>
    </source>
</evidence>
<comment type="similarity">
    <text evidence="1">Belongs to the sigma-70 factor family. ECF subfamily.</text>
</comment>
<dbReference type="InterPro" id="IPR013325">
    <property type="entry name" value="RNA_pol_sigma_r2"/>
</dbReference>
<evidence type="ECO:0000313" key="9">
    <source>
        <dbReference type="Proteomes" id="UP001500665"/>
    </source>
</evidence>